<comment type="caution">
    <text evidence="2">The sequence shown here is derived from an EMBL/GenBank/DDBJ whole genome shotgun (WGS) entry which is preliminary data.</text>
</comment>
<dbReference type="Proteomes" id="UP000485058">
    <property type="component" value="Unassembled WGS sequence"/>
</dbReference>
<organism evidence="2 3">
    <name type="scientific">Haematococcus lacustris</name>
    <name type="common">Green alga</name>
    <name type="synonym">Haematococcus pluvialis</name>
    <dbReference type="NCBI Taxonomy" id="44745"/>
    <lineage>
        <taxon>Eukaryota</taxon>
        <taxon>Viridiplantae</taxon>
        <taxon>Chlorophyta</taxon>
        <taxon>core chlorophytes</taxon>
        <taxon>Chlorophyceae</taxon>
        <taxon>CS clade</taxon>
        <taxon>Chlamydomonadales</taxon>
        <taxon>Haematococcaceae</taxon>
        <taxon>Haematococcus</taxon>
    </lineage>
</organism>
<feature type="region of interest" description="Disordered" evidence="1">
    <location>
        <begin position="223"/>
        <end position="247"/>
    </location>
</feature>
<dbReference type="EMBL" id="BLLF01005653">
    <property type="protein sequence ID" value="GFH31471.1"/>
    <property type="molecule type" value="Genomic_DNA"/>
</dbReference>
<keyword evidence="3" id="KW-1185">Reference proteome</keyword>
<sequence>HLDMTLQRCQVCLHHRPRPHHAGLEAEALQRLHLITQRSNLLNTRINTYCEAQAQPPGGALDTELRSALVRKKARMDAEQKASTAVSSLDALAAVPPPLPPPALEPLFAFQPDLLALLGPTLGSTPPEGQEEAGQKLGSGAQGLAAGAAQLPVEVARALAAGAAQAYIARGGRLAIARVDPLTLKPLGGLREPEAVGVSAGGGPQPALRLGNTAGSTGAAATSKATAAGGGGRAANGAEAGAAGTSGSGAQLITPSQAVRAPAEPDWALGPHALAPSIAFPSLDLHTSQPWAACLDLALLPDCIDRAAFLAQRSARAAPPDYPHHLRVALAALQAQQHPSFGPPPAPVCSQ</sequence>
<proteinExistence type="predicted"/>
<protein>
    <submittedName>
        <fullName evidence="2">Uncharacterized protein</fullName>
    </submittedName>
</protein>
<evidence type="ECO:0000313" key="2">
    <source>
        <dbReference type="EMBL" id="GFH31471.1"/>
    </source>
</evidence>
<accession>A0A6A0AGP6</accession>
<dbReference type="AlphaFoldDB" id="A0A6A0AGP6"/>
<name>A0A6A0AGP6_HAELA</name>
<evidence type="ECO:0000313" key="3">
    <source>
        <dbReference type="Proteomes" id="UP000485058"/>
    </source>
</evidence>
<feature type="non-terminal residue" evidence="2">
    <location>
        <position position="1"/>
    </location>
</feature>
<feature type="compositionally biased region" description="Low complexity" evidence="1">
    <location>
        <begin position="235"/>
        <end position="247"/>
    </location>
</feature>
<reference evidence="2 3" key="1">
    <citation type="submission" date="2020-02" db="EMBL/GenBank/DDBJ databases">
        <title>Draft genome sequence of Haematococcus lacustris strain NIES-144.</title>
        <authorList>
            <person name="Morimoto D."/>
            <person name="Nakagawa S."/>
            <person name="Yoshida T."/>
            <person name="Sawayama S."/>
        </authorList>
    </citation>
    <scope>NUCLEOTIDE SEQUENCE [LARGE SCALE GENOMIC DNA]</scope>
    <source>
        <strain evidence="2 3">NIES-144</strain>
    </source>
</reference>
<evidence type="ECO:0000256" key="1">
    <source>
        <dbReference type="SAM" id="MobiDB-lite"/>
    </source>
</evidence>
<gene>
    <name evidence="2" type="ORF">HaLaN_30528</name>
</gene>